<feature type="signal peptide" evidence="6">
    <location>
        <begin position="1"/>
        <end position="26"/>
    </location>
</feature>
<dbReference type="InterPro" id="IPR050430">
    <property type="entry name" value="Peptidase_S1"/>
</dbReference>
<dbReference type="Gene3D" id="2.40.10.10">
    <property type="entry name" value="Trypsin-like serine proteases"/>
    <property type="match status" value="2"/>
</dbReference>
<evidence type="ECO:0000256" key="3">
    <source>
        <dbReference type="ARBA" id="ARBA00022825"/>
    </source>
</evidence>
<dbReference type="GO" id="GO:0006508">
    <property type="term" value="P:proteolysis"/>
    <property type="evidence" value="ECO:0007669"/>
    <property type="project" value="UniProtKB-KW"/>
</dbReference>
<evidence type="ECO:0000256" key="6">
    <source>
        <dbReference type="SAM" id="SignalP"/>
    </source>
</evidence>
<keyword evidence="1 8" id="KW-0645">Protease</keyword>
<protein>
    <submittedName>
        <fullName evidence="8">Vitellin-degrading protease</fullName>
    </submittedName>
</protein>
<organism evidence="8 9">
    <name type="scientific">Pseudolycoriella hygida</name>
    <dbReference type="NCBI Taxonomy" id="35572"/>
    <lineage>
        <taxon>Eukaryota</taxon>
        <taxon>Metazoa</taxon>
        <taxon>Ecdysozoa</taxon>
        <taxon>Arthropoda</taxon>
        <taxon>Hexapoda</taxon>
        <taxon>Insecta</taxon>
        <taxon>Pterygota</taxon>
        <taxon>Neoptera</taxon>
        <taxon>Endopterygota</taxon>
        <taxon>Diptera</taxon>
        <taxon>Nematocera</taxon>
        <taxon>Sciaroidea</taxon>
        <taxon>Sciaridae</taxon>
        <taxon>Pseudolycoriella</taxon>
    </lineage>
</organism>
<evidence type="ECO:0000259" key="7">
    <source>
        <dbReference type="PROSITE" id="PS50240"/>
    </source>
</evidence>
<dbReference type="FunFam" id="2.40.10.10:FF:000068">
    <property type="entry name" value="transmembrane protease serine 2"/>
    <property type="match status" value="1"/>
</dbReference>
<sequence length="264" mass="28815">MFDFELGKMFGFVILSFAVFSSGGAAAAINDTSMNIQLIGSDFVQIVNAPYMASLRGLNNIHFCGATIVSTRFVLTAAQCIVRRIHIHINVIVGTSVRTGAGGTHRSQDIIVHPSFNFRTLENDIGLVMTQTAIVFGPNVQTAYINHRLNVNNMPVTMAGWGIGIHGSSEPSNLQGISTATINNPRCARLQEAHNSWRITTKKICTSTDDRVGICYGDEGGALMSDYEIIGVASWHSHCDPSIPNVYERVAPHRLWLLSRITIL</sequence>
<keyword evidence="2" id="KW-0378">Hydrolase</keyword>
<dbReference type="PANTHER" id="PTHR24276:SF91">
    <property type="entry name" value="AT26814P-RELATED"/>
    <property type="match status" value="1"/>
</dbReference>
<dbReference type="PROSITE" id="PS50240">
    <property type="entry name" value="TRYPSIN_DOM"/>
    <property type="match status" value="1"/>
</dbReference>
<dbReference type="InterPro" id="IPR043504">
    <property type="entry name" value="Peptidase_S1_PA_chymotrypsin"/>
</dbReference>
<dbReference type="PANTHER" id="PTHR24276">
    <property type="entry name" value="POLYSERASE-RELATED"/>
    <property type="match status" value="1"/>
</dbReference>
<dbReference type="AlphaFoldDB" id="A0A9Q0N0K9"/>
<keyword evidence="6" id="KW-0732">Signal</keyword>
<comment type="caution">
    <text evidence="8">The sequence shown here is derived from an EMBL/GenBank/DDBJ whole genome shotgun (WGS) entry which is preliminary data.</text>
</comment>
<dbReference type="InterPro" id="IPR001314">
    <property type="entry name" value="Peptidase_S1A"/>
</dbReference>
<accession>A0A9Q0N0K9</accession>
<dbReference type="SUPFAM" id="SSF50494">
    <property type="entry name" value="Trypsin-like serine proteases"/>
    <property type="match status" value="1"/>
</dbReference>
<evidence type="ECO:0000256" key="4">
    <source>
        <dbReference type="ARBA" id="ARBA00023157"/>
    </source>
</evidence>
<gene>
    <name evidence="8" type="primary">VDP_2</name>
    <name evidence="8" type="ORF">Bhyg_06432</name>
</gene>
<name>A0A9Q0N0K9_9DIPT</name>
<keyword evidence="4" id="KW-1015">Disulfide bond</keyword>
<dbReference type="SMART" id="SM00020">
    <property type="entry name" value="Tryp_SPc"/>
    <property type="match status" value="1"/>
</dbReference>
<dbReference type="CDD" id="cd00190">
    <property type="entry name" value="Tryp_SPc"/>
    <property type="match status" value="1"/>
</dbReference>
<proteinExistence type="inferred from homology"/>
<evidence type="ECO:0000313" key="9">
    <source>
        <dbReference type="Proteomes" id="UP001151699"/>
    </source>
</evidence>
<dbReference type="GO" id="GO:0004252">
    <property type="term" value="F:serine-type endopeptidase activity"/>
    <property type="evidence" value="ECO:0007669"/>
    <property type="project" value="InterPro"/>
</dbReference>
<keyword evidence="3" id="KW-0720">Serine protease</keyword>
<evidence type="ECO:0000256" key="2">
    <source>
        <dbReference type="ARBA" id="ARBA00022801"/>
    </source>
</evidence>
<dbReference type="InterPro" id="IPR009003">
    <property type="entry name" value="Peptidase_S1_PA"/>
</dbReference>
<evidence type="ECO:0000256" key="5">
    <source>
        <dbReference type="ARBA" id="ARBA00024195"/>
    </source>
</evidence>
<dbReference type="EMBL" id="WJQU01000002">
    <property type="protein sequence ID" value="KAJ6641493.1"/>
    <property type="molecule type" value="Genomic_DNA"/>
</dbReference>
<dbReference type="OrthoDB" id="7780644at2759"/>
<evidence type="ECO:0000313" key="8">
    <source>
        <dbReference type="EMBL" id="KAJ6641493.1"/>
    </source>
</evidence>
<dbReference type="PRINTS" id="PR00722">
    <property type="entry name" value="CHYMOTRYPSIN"/>
</dbReference>
<evidence type="ECO:0000256" key="1">
    <source>
        <dbReference type="ARBA" id="ARBA00022670"/>
    </source>
</evidence>
<feature type="chain" id="PRO_5040142025" evidence="6">
    <location>
        <begin position="27"/>
        <end position="264"/>
    </location>
</feature>
<dbReference type="Proteomes" id="UP001151699">
    <property type="component" value="Chromosome B"/>
</dbReference>
<dbReference type="Pfam" id="PF00089">
    <property type="entry name" value="Trypsin"/>
    <property type="match status" value="1"/>
</dbReference>
<feature type="domain" description="Peptidase S1" evidence="7">
    <location>
        <begin position="38"/>
        <end position="262"/>
    </location>
</feature>
<dbReference type="InterPro" id="IPR001254">
    <property type="entry name" value="Trypsin_dom"/>
</dbReference>
<comment type="similarity">
    <text evidence="5">Belongs to the peptidase S1 family. CLIP subfamily.</text>
</comment>
<keyword evidence="9" id="KW-1185">Reference proteome</keyword>
<reference evidence="8" key="1">
    <citation type="submission" date="2022-07" db="EMBL/GenBank/DDBJ databases">
        <authorList>
            <person name="Trinca V."/>
            <person name="Uliana J.V.C."/>
            <person name="Torres T.T."/>
            <person name="Ward R.J."/>
            <person name="Monesi N."/>
        </authorList>
    </citation>
    <scope>NUCLEOTIDE SEQUENCE</scope>
    <source>
        <strain evidence="8">HSMRA1968</strain>
        <tissue evidence="8">Whole embryos</tissue>
    </source>
</reference>